<dbReference type="SUPFAM" id="SSF52954">
    <property type="entry name" value="Class II aaRS ABD-related"/>
    <property type="match status" value="1"/>
</dbReference>
<dbReference type="EMBL" id="HACM01011108">
    <property type="protein sequence ID" value="CRZ11550.1"/>
    <property type="molecule type" value="Transcribed_RNA"/>
</dbReference>
<evidence type="ECO:0000256" key="2">
    <source>
        <dbReference type="ARBA" id="ARBA00012815"/>
    </source>
</evidence>
<evidence type="ECO:0000256" key="6">
    <source>
        <dbReference type="PIRSR" id="PIRSR001549-1"/>
    </source>
</evidence>
<dbReference type="InterPro" id="IPR015807">
    <property type="entry name" value="His-tRNA-ligase"/>
</dbReference>
<feature type="binding site" evidence="6">
    <location>
        <position position="126"/>
    </location>
    <ligand>
        <name>L-histidine</name>
        <dbReference type="ChEBI" id="CHEBI:57595"/>
    </ligand>
</feature>
<feature type="binding site" evidence="6">
    <location>
        <position position="130"/>
    </location>
    <ligand>
        <name>L-histidine</name>
        <dbReference type="ChEBI" id="CHEBI:57595"/>
    </ligand>
</feature>
<dbReference type="InterPro" id="IPR004516">
    <property type="entry name" value="HisRS/HisZ"/>
</dbReference>
<dbReference type="NCBIfam" id="TIGR00442">
    <property type="entry name" value="hisS"/>
    <property type="match status" value="1"/>
</dbReference>
<keyword evidence="3" id="KW-0547">Nucleotide-binding</keyword>
<dbReference type="GO" id="GO:0006427">
    <property type="term" value="P:histidyl-tRNA aminoacylation"/>
    <property type="evidence" value="ECO:0007669"/>
    <property type="project" value="InterPro"/>
</dbReference>
<dbReference type="HAMAP" id="MF_00127">
    <property type="entry name" value="His_tRNA_synth"/>
    <property type="match status" value="1"/>
</dbReference>
<dbReference type="GO" id="GO:0005524">
    <property type="term" value="F:ATP binding"/>
    <property type="evidence" value="ECO:0007669"/>
    <property type="project" value="InterPro"/>
</dbReference>
<dbReference type="Gene3D" id="3.40.50.800">
    <property type="entry name" value="Anticodon-binding domain"/>
    <property type="match status" value="1"/>
</dbReference>
<reference evidence="8" key="1">
    <citation type="submission" date="2015-04" db="EMBL/GenBank/DDBJ databases">
        <title>The genome sequence of the plant pathogenic Rhizarian Plasmodiophora brassicae reveals insights in its biotrophic life cycle and the origin of chitin synthesis.</title>
        <authorList>
            <person name="Schwelm A."/>
            <person name="Fogelqvist J."/>
            <person name="Knaust A."/>
            <person name="Julke S."/>
            <person name="Lilja T."/>
            <person name="Dhandapani V."/>
            <person name="Bonilla-Rosso G."/>
            <person name="Karlsson M."/>
            <person name="Shevchenko A."/>
            <person name="Choi S.R."/>
            <person name="Kim H.G."/>
            <person name="Park J.Y."/>
            <person name="Lim Y.P."/>
            <person name="Ludwig-Muller J."/>
            <person name="Dixelius C."/>
        </authorList>
    </citation>
    <scope>NUCLEOTIDE SEQUENCE</scope>
    <source>
        <tissue evidence="8">Potato root galls</tissue>
    </source>
</reference>
<organism evidence="8">
    <name type="scientific">Spongospora subterranea</name>
    <dbReference type="NCBI Taxonomy" id="70186"/>
    <lineage>
        <taxon>Eukaryota</taxon>
        <taxon>Sar</taxon>
        <taxon>Rhizaria</taxon>
        <taxon>Endomyxa</taxon>
        <taxon>Phytomyxea</taxon>
        <taxon>Plasmodiophorida</taxon>
        <taxon>Plasmodiophoridae</taxon>
        <taxon>Spongospora</taxon>
    </lineage>
</organism>
<dbReference type="Gene3D" id="3.30.930.10">
    <property type="entry name" value="Bira Bifunctional Protein, Domain 2"/>
    <property type="match status" value="1"/>
</dbReference>
<dbReference type="InterPro" id="IPR045864">
    <property type="entry name" value="aa-tRNA-synth_II/BPL/LPL"/>
</dbReference>
<evidence type="ECO:0000256" key="5">
    <source>
        <dbReference type="ARBA" id="ARBA00047639"/>
    </source>
</evidence>
<feature type="binding site" evidence="6">
    <location>
        <position position="259"/>
    </location>
    <ligand>
        <name>L-histidine</name>
        <dbReference type="ChEBI" id="CHEBI:57595"/>
    </ligand>
</feature>
<comment type="similarity">
    <text evidence="1">Belongs to the class-II aminoacyl-tRNA synthetase family.</text>
</comment>
<protein>
    <recommendedName>
        <fullName evidence="2">histidine--tRNA ligase</fullName>
        <ecNumber evidence="2">6.1.1.21</ecNumber>
    </recommendedName>
    <alternativeName>
        <fullName evidence="4">Histidyl-tRNA synthetase</fullName>
    </alternativeName>
</protein>
<feature type="binding site" evidence="6">
    <location>
        <position position="112"/>
    </location>
    <ligand>
        <name>L-histidine</name>
        <dbReference type="ChEBI" id="CHEBI:57595"/>
    </ligand>
</feature>
<evidence type="ECO:0000256" key="1">
    <source>
        <dbReference type="ARBA" id="ARBA00008226"/>
    </source>
</evidence>
<dbReference type="InterPro" id="IPR006195">
    <property type="entry name" value="aa-tRNA-synth_II"/>
</dbReference>
<feature type="binding site" evidence="6">
    <location>
        <begin position="263"/>
        <end position="264"/>
    </location>
    <ligand>
        <name>L-histidine</name>
        <dbReference type="ChEBI" id="CHEBI:57595"/>
    </ligand>
</feature>
<dbReference type="EC" id="6.1.1.21" evidence="2"/>
<feature type="domain" description="Aminoacyl-transfer RNA synthetases class-II family profile" evidence="7">
    <location>
        <begin position="29"/>
        <end position="342"/>
    </location>
</feature>
<dbReference type="InterPro" id="IPR004154">
    <property type="entry name" value="Anticodon-bd"/>
</dbReference>
<evidence type="ECO:0000259" key="7">
    <source>
        <dbReference type="PROSITE" id="PS50862"/>
    </source>
</evidence>
<dbReference type="Pfam" id="PF03129">
    <property type="entry name" value="HGTP_anticodon"/>
    <property type="match status" value="1"/>
</dbReference>
<dbReference type="AlphaFoldDB" id="A0A0H5RBF6"/>
<dbReference type="SUPFAM" id="SSF55681">
    <property type="entry name" value="Class II aaRS and biotin synthetases"/>
    <property type="match status" value="1"/>
</dbReference>
<dbReference type="GO" id="GO:0005737">
    <property type="term" value="C:cytoplasm"/>
    <property type="evidence" value="ECO:0007669"/>
    <property type="project" value="InterPro"/>
</dbReference>
<feature type="binding site" evidence="6">
    <location>
        <begin position="79"/>
        <end position="81"/>
    </location>
    <ligand>
        <name>L-histidine</name>
        <dbReference type="ChEBI" id="CHEBI:57595"/>
    </ligand>
</feature>
<proteinExistence type="inferred from homology"/>
<dbReference type="PROSITE" id="PS50862">
    <property type="entry name" value="AA_TRNA_LIGASE_II"/>
    <property type="match status" value="1"/>
</dbReference>
<dbReference type="PANTHER" id="PTHR43707">
    <property type="entry name" value="HISTIDYL-TRNA SYNTHETASE"/>
    <property type="match status" value="1"/>
</dbReference>
<dbReference type="PIRSF" id="PIRSF001549">
    <property type="entry name" value="His-tRNA_synth"/>
    <property type="match status" value="1"/>
</dbReference>
<accession>A0A0H5RBF6</accession>
<dbReference type="InterPro" id="IPR041715">
    <property type="entry name" value="HisRS-like_core"/>
</dbReference>
<evidence type="ECO:0000256" key="3">
    <source>
        <dbReference type="ARBA" id="ARBA00022741"/>
    </source>
</evidence>
<dbReference type="GO" id="GO:0004821">
    <property type="term" value="F:histidine-tRNA ligase activity"/>
    <property type="evidence" value="ECO:0007669"/>
    <property type="project" value="UniProtKB-EC"/>
</dbReference>
<comment type="catalytic activity">
    <reaction evidence="5">
        <text>tRNA(His) + L-histidine + ATP = L-histidyl-tRNA(His) + AMP + diphosphate + H(+)</text>
        <dbReference type="Rhea" id="RHEA:17313"/>
        <dbReference type="Rhea" id="RHEA-COMP:9665"/>
        <dbReference type="Rhea" id="RHEA-COMP:9689"/>
        <dbReference type="ChEBI" id="CHEBI:15378"/>
        <dbReference type="ChEBI" id="CHEBI:30616"/>
        <dbReference type="ChEBI" id="CHEBI:33019"/>
        <dbReference type="ChEBI" id="CHEBI:57595"/>
        <dbReference type="ChEBI" id="CHEBI:78442"/>
        <dbReference type="ChEBI" id="CHEBI:78527"/>
        <dbReference type="ChEBI" id="CHEBI:456215"/>
        <dbReference type="EC" id="6.1.1.21"/>
    </reaction>
</comment>
<evidence type="ECO:0000313" key="8">
    <source>
        <dbReference type="EMBL" id="CRZ11550.1"/>
    </source>
</evidence>
<sequence length="427" mass="47665">MNPARGFRDVLPPLARQLSHIEGRLSSMARLYSYREVRLPIVERREVFDRPSDDRDHASLKELFSVNNDDHDPLCLRPEGTAGLVRCLSNEMVKGKLPNRFRKLWYCGPMFRHERPQAGRFRQFNQFGIESVGESTPYADIEVIEMACRSLSDIGLLDQTRLSINSLGDREARTAFNKALVEYLQPFSTRLSPQSSERLKSGNAFRILDSKDEGDREILKNSPSLQEYLSKSSSDWWASVLSGLKELGISYQHDPHLVRGLDYYSETAFEFIADNSSSLGKQQSTILAGGRYNDLGSSFSNISLPGVGWAAGIDRLSLLHHELHLQVEEDPVQVAVVALDFPGVAQASLRICQRLRNQGISVVQRLTASSASAKFRWANKTGAIVTIVIGSDEIKHNRVTVKKMATGEQVSVDDADAVETVGRMIAV</sequence>
<dbReference type="InterPro" id="IPR036621">
    <property type="entry name" value="Anticodon-bd_dom_sf"/>
</dbReference>
<dbReference type="Pfam" id="PF13393">
    <property type="entry name" value="tRNA-synt_His"/>
    <property type="match status" value="1"/>
</dbReference>
<dbReference type="PANTHER" id="PTHR43707:SF1">
    <property type="entry name" value="HISTIDINE--TRNA LIGASE, MITOCHONDRIAL-RELATED"/>
    <property type="match status" value="1"/>
</dbReference>
<evidence type="ECO:0000256" key="4">
    <source>
        <dbReference type="ARBA" id="ARBA00030619"/>
    </source>
</evidence>
<name>A0A0H5RBF6_9EUKA</name>
<dbReference type="CDD" id="cd00773">
    <property type="entry name" value="HisRS-like_core"/>
    <property type="match status" value="1"/>
</dbReference>